<evidence type="ECO:0000313" key="4">
    <source>
        <dbReference type="Proteomes" id="UP000576209"/>
    </source>
</evidence>
<dbReference type="Pfam" id="PF00884">
    <property type="entry name" value="Sulfatase"/>
    <property type="match status" value="1"/>
</dbReference>
<dbReference type="Pfam" id="PF13646">
    <property type="entry name" value="HEAT_2"/>
    <property type="match status" value="1"/>
</dbReference>
<dbReference type="RefSeq" id="WP_183496360.1">
    <property type="nucleotide sequence ID" value="NZ_JACIFF010000007.1"/>
</dbReference>
<dbReference type="AlphaFoldDB" id="A0A840E4L2"/>
<dbReference type="InterPro" id="IPR000917">
    <property type="entry name" value="Sulfatase_N"/>
</dbReference>
<name>A0A840E4L2_9BACT</name>
<dbReference type="PANTHER" id="PTHR43751">
    <property type="entry name" value="SULFATASE"/>
    <property type="match status" value="1"/>
</dbReference>
<sequence length="643" mass="71978">MLRTLLASLFLLLSLFPHAQVTGGGARVQGNPEKPNVLWLTIEDTSPQFIGAYGNPDVHTPNIDRLAAEGIRFERAFAPAPVCAISRNALITGMSPDKLGTGNHRSAYPIPDFIRGYPAYVRDRGYYTTNNAKTDYNTSRADAIIAESWDESSNKAGWWDRAPGQPFFSVFNFAESHQSRTMTQPRPWYEKNVLAHLPDSLITHADELEMLPVYRDSPDMREHIARVYNSINLMDLRIGEMLDRLEADGLTDSTIVFIYADHGEAVPGGKATASGLGYRVPFLIWFPEAYRHFSPWESGTVSQELLTFLDLGPTLISLTGGTVPEYMDGRAALGNEREPAPEYIFAGRNRLDETPDLARSVTDGRYLYTRNFFPQYPAQKPQKYADVSDIVQAIRADDRAGLLSEPQSRILRPQPTETLFDLQADPWERNNLIDDPAHAGRAKRMREAVREEILAERDVHFLPEVALAKLPMPYTFRQDQNSYHLKNALKVALTDPETIKGQRKLIRALHDDDQLVRYWAAIVLGRVPPSADAVAALETALTDEHPTVAIYAAGALVRHTDNATAATEVLRTHAMGEDPYRALSALQQMQYAGPRMHDFLPDFRAKLKQLDADPGADKNMAYNLRSIVETSIFLLGEGPKLTY</sequence>
<dbReference type="EMBL" id="JACIFF010000007">
    <property type="protein sequence ID" value="MBB4080121.1"/>
    <property type="molecule type" value="Genomic_DNA"/>
</dbReference>
<organism evidence="3 4">
    <name type="scientific">Neolewinella aquimaris</name>
    <dbReference type="NCBI Taxonomy" id="1835722"/>
    <lineage>
        <taxon>Bacteria</taxon>
        <taxon>Pseudomonadati</taxon>
        <taxon>Bacteroidota</taxon>
        <taxon>Saprospiria</taxon>
        <taxon>Saprospirales</taxon>
        <taxon>Lewinellaceae</taxon>
        <taxon>Neolewinella</taxon>
    </lineage>
</organism>
<evidence type="ECO:0000259" key="2">
    <source>
        <dbReference type="Pfam" id="PF00884"/>
    </source>
</evidence>
<dbReference type="PANTHER" id="PTHR43751:SF1">
    <property type="entry name" value="SULFATASE ATSG-RELATED"/>
    <property type="match status" value="1"/>
</dbReference>
<dbReference type="InterPro" id="IPR011989">
    <property type="entry name" value="ARM-like"/>
</dbReference>
<dbReference type="InterPro" id="IPR016024">
    <property type="entry name" value="ARM-type_fold"/>
</dbReference>
<dbReference type="Gene3D" id="3.40.720.10">
    <property type="entry name" value="Alkaline Phosphatase, subunit A"/>
    <property type="match status" value="1"/>
</dbReference>
<dbReference type="SUPFAM" id="SSF48371">
    <property type="entry name" value="ARM repeat"/>
    <property type="match status" value="1"/>
</dbReference>
<dbReference type="CDD" id="cd16027">
    <property type="entry name" value="SGSH"/>
    <property type="match status" value="1"/>
</dbReference>
<keyword evidence="4" id="KW-1185">Reference proteome</keyword>
<feature type="signal peptide" evidence="1">
    <location>
        <begin position="1"/>
        <end position="19"/>
    </location>
</feature>
<accession>A0A840E4L2</accession>
<dbReference type="InterPro" id="IPR017850">
    <property type="entry name" value="Alkaline_phosphatase_core_sf"/>
</dbReference>
<gene>
    <name evidence="3" type="ORF">GGR28_002751</name>
</gene>
<dbReference type="Gene3D" id="1.25.10.10">
    <property type="entry name" value="Leucine-rich Repeat Variant"/>
    <property type="match status" value="1"/>
</dbReference>
<keyword evidence="1" id="KW-0732">Signal</keyword>
<dbReference type="Proteomes" id="UP000576209">
    <property type="component" value="Unassembled WGS sequence"/>
</dbReference>
<evidence type="ECO:0000313" key="3">
    <source>
        <dbReference type="EMBL" id="MBB4080121.1"/>
    </source>
</evidence>
<dbReference type="InterPro" id="IPR052701">
    <property type="entry name" value="GAG_Ulvan_Degrading_Sulfatases"/>
</dbReference>
<proteinExistence type="predicted"/>
<feature type="domain" description="Sulfatase N-terminal" evidence="2">
    <location>
        <begin position="35"/>
        <end position="320"/>
    </location>
</feature>
<comment type="caution">
    <text evidence="3">The sequence shown here is derived from an EMBL/GenBank/DDBJ whole genome shotgun (WGS) entry which is preliminary data.</text>
</comment>
<dbReference type="SUPFAM" id="SSF53649">
    <property type="entry name" value="Alkaline phosphatase-like"/>
    <property type="match status" value="1"/>
</dbReference>
<protein>
    <submittedName>
        <fullName evidence="3">Arylsulfatase A-like enzyme</fullName>
    </submittedName>
</protein>
<evidence type="ECO:0000256" key="1">
    <source>
        <dbReference type="SAM" id="SignalP"/>
    </source>
</evidence>
<feature type="chain" id="PRO_5033033635" evidence="1">
    <location>
        <begin position="20"/>
        <end position="643"/>
    </location>
</feature>
<reference evidence="3 4" key="1">
    <citation type="submission" date="2020-08" db="EMBL/GenBank/DDBJ databases">
        <title>Genomic Encyclopedia of Type Strains, Phase IV (KMG-IV): sequencing the most valuable type-strain genomes for metagenomic binning, comparative biology and taxonomic classification.</title>
        <authorList>
            <person name="Goeker M."/>
        </authorList>
    </citation>
    <scope>NUCLEOTIDE SEQUENCE [LARGE SCALE GENOMIC DNA]</scope>
    <source>
        <strain evidence="3 4">DSM 105137</strain>
    </source>
</reference>